<dbReference type="STRING" id="77586.A0A0D9WFD3"/>
<dbReference type="PANTHER" id="PTHR11566:SF80">
    <property type="entry name" value="PHRAGMOPLASTIN DRP1C"/>
    <property type="match status" value="1"/>
</dbReference>
<reference evidence="2 3" key="1">
    <citation type="submission" date="2012-08" db="EMBL/GenBank/DDBJ databases">
        <title>Oryza genome evolution.</title>
        <authorList>
            <person name="Wing R.A."/>
        </authorList>
    </citation>
    <scope>NUCLEOTIDE SEQUENCE</scope>
</reference>
<reference evidence="3" key="2">
    <citation type="submission" date="2013-12" db="EMBL/GenBank/DDBJ databases">
        <authorList>
            <person name="Yu Y."/>
            <person name="Lee S."/>
            <person name="de Baynast K."/>
            <person name="Wissotski M."/>
            <person name="Liu L."/>
            <person name="Talag J."/>
            <person name="Goicoechea J."/>
            <person name="Angelova A."/>
            <person name="Jetty R."/>
            <person name="Kudrna D."/>
            <person name="Golser W."/>
            <person name="Rivera L."/>
            <person name="Zhang J."/>
            <person name="Wing R."/>
        </authorList>
    </citation>
    <scope>NUCLEOTIDE SEQUENCE</scope>
</reference>
<reference evidence="2" key="3">
    <citation type="submission" date="2015-04" db="UniProtKB">
        <authorList>
            <consortium name="EnsemblPlants"/>
        </authorList>
    </citation>
    <scope>IDENTIFICATION</scope>
</reference>
<dbReference type="GO" id="GO:0003924">
    <property type="term" value="F:GTPase activity"/>
    <property type="evidence" value="ECO:0007669"/>
    <property type="project" value="TreeGrafter"/>
</dbReference>
<dbReference type="InterPro" id="IPR045063">
    <property type="entry name" value="Dynamin_N"/>
</dbReference>
<dbReference type="GO" id="GO:0005874">
    <property type="term" value="C:microtubule"/>
    <property type="evidence" value="ECO:0007669"/>
    <property type="project" value="TreeGrafter"/>
</dbReference>
<dbReference type="GO" id="GO:0005737">
    <property type="term" value="C:cytoplasm"/>
    <property type="evidence" value="ECO:0007669"/>
    <property type="project" value="TreeGrafter"/>
</dbReference>
<dbReference type="Proteomes" id="UP000032180">
    <property type="component" value="Chromosome 5"/>
</dbReference>
<feature type="domain" description="Dynamin N-terminal" evidence="1">
    <location>
        <begin position="129"/>
        <end position="185"/>
    </location>
</feature>
<evidence type="ECO:0000259" key="1">
    <source>
        <dbReference type="Pfam" id="PF00350"/>
    </source>
</evidence>
<evidence type="ECO:0000313" key="3">
    <source>
        <dbReference type="Proteomes" id="UP000032180"/>
    </source>
</evidence>
<dbReference type="GO" id="GO:0008017">
    <property type="term" value="F:microtubule binding"/>
    <property type="evidence" value="ECO:0007669"/>
    <property type="project" value="TreeGrafter"/>
</dbReference>
<dbReference type="InterPro" id="IPR027417">
    <property type="entry name" value="P-loop_NTPase"/>
</dbReference>
<dbReference type="PANTHER" id="PTHR11566">
    <property type="entry name" value="DYNAMIN"/>
    <property type="match status" value="1"/>
</dbReference>
<keyword evidence="3" id="KW-1185">Reference proteome</keyword>
<dbReference type="InterPro" id="IPR022812">
    <property type="entry name" value="Dynamin"/>
</dbReference>
<dbReference type="eggNOG" id="KOG0446">
    <property type="taxonomic scope" value="Eukaryota"/>
</dbReference>
<protein>
    <recommendedName>
        <fullName evidence="1">Dynamin N-terminal domain-containing protein</fullName>
    </recommendedName>
</protein>
<dbReference type="AlphaFoldDB" id="A0A0D9WFD3"/>
<name>A0A0D9WFD3_9ORYZ</name>
<dbReference type="Pfam" id="PF00350">
    <property type="entry name" value="Dynamin_N"/>
    <property type="match status" value="1"/>
</dbReference>
<accession>A0A0D9WFD3</accession>
<sequence>MLLNALTHSRYIAFPLFVRSGPYELMLAATPARCGEEVVNGVSAHSGGSGCGWRCFEPVSGHGRRRWWRRGVNSPPVGDLVGLDPGRCRRPGMHAPPRHPSYLPNLQIHGRRSQIWLRALIPLCAAFMRSGKSSVLESVVGRDFLSRGSGIVTRSLVLQLHKTDGKQGYAEFLHAPWKRFTDFSKGSANKLWKN</sequence>
<dbReference type="EnsemblPlants" id="LPERR05G09960.1">
    <property type="protein sequence ID" value="LPERR05G09960.1"/>
    <property type="gene ID" value="LPERR05G09960"/>
</dbReference>
<dbReference type="Gramene" id="LPERR05G09960.1">
    <property type="protein sequence ID" value="LPERR05G09960.1"/>
    <property type="gene ID" value="LPERR05G09960"/>
</dbReference>
<proteinExistence type="predicted"/>
<dbReference type="Gene3D" id="3.40.50.300">
    <property type="entry name" value="P-loop containing nucleotide triphosphate hydrolases"/>
    <property type="match status" value="1"/>
</dbReference>
<dbReference type="HOGENOM" id="CLU_1429968_0_0_1"/>
<evidence type="ECO:0000313" key="2">
    <source>
        <dbReference type="EnsemblPlants" id="LPERR05G09960.1"/>
    </source>
</evidence>
<dbReference type="SUPFAM" id="SSF52540">
    <property type="entry name" value="P-loop containing nucleoside triphosphate hydrolases"/>
    <property type="match status" value="1"/>
</dbReference>
<organism evidence="2 3">
    <name type="scientific">Leersia perrieri</name>
    <dbReference type="NCBI Taxonomy" id="77586"/>
    <lineage>
        <taxon>Eukaryota</taxon>
        <taxon>Viridiplantae</taxon>
        <taxon>Streptophyta</taxon>
        <taxon>Embryophyta</taxon>
        <taxon>Tracheophyta</taxon>
        <taxon>Spermatophyta</taxon>
        <taxon>Magnoliopsida</taxon>
        <taxon>Liliopsida</taxon>
        <taxon>Poales</taxon>
        <taxon>Poaceae</taxon>
        <taxon>BOP clade</taxon>
        <taxon>Oryzoideae</taxon>
        <taxon>Oryzeae</taxon>
        <taxon>Oryzinae</taxon>
        <taxon>Leersia</taxon>
    </lineage>
</organism>
<dbReference type="GO" id="GO:0016020">
    <property type="term" value="C:membrane"/>
    <property type="evidence" value="ECO:0007669"/>
    <property type="project" value="TreeGrafter"/>
</dbReference>